<proteinExistence type="predicted"/>
<name>A0A7Z0WHU5_9PSEU</name>
<dbReference type="EMBL" id="MSIF01000015">
    <property type="protein sequence ID" value="OLF07564.1"/>
    <property type="molecule type" value="Genomic_DNA"/>
</dbReference>
<protein>
    <recommendedName>
        <fullName evidence="3">N-acetyltransferase domain-containing protein</fullName>
    </recommendedName>
</protein>
<feature type="domain" description="N-acetyltransferase" evidence="3">
    <location>
        <begin position="312"/>
        <end position="458"/>
    </location>
</feature>
<dbReference type="OrthoDB" id="9805604at2"/>
<evidence type="ECO:0000313" key="5">
    <source>
        <dbReference type="Proteomes" id="UP000185696"/>
    </source>
</evidence>
<keyword evidence="2" id="KW-0012">Acyltransferase</keyword>
<dbReference type="Gene3D" id="3.40.630.30">
    <property type="match status" value="1"/>
</dbReference>
<dbReference type="Gene3D" id="3.40.50.2000">
    <property type="entry name" value="Glycogen Phosphorylase B"/>
    <property type="match status" value="1"/>
</dbReference>
<dbReference type="InterPro" id="IPR050832">
    <property type="entry name" value="Bact_Acetyltransf"/>
</dbReference>
<comment type="caution">
    <text evidence="4">The sequence shown here is derived from an EMBL/GenBank/DDBJ whole genome shotgun (WGS) entry which is preliminary data.</text>
</comment>
<sequence>MTSLLLRADGGPSIGVGHLARALAFAEVAVERGWDTALAGDLGGADWLASRFAGLGVPVRPPGPELAADVVLVDHYGLGELPGVQGRLVSLEDGHWGRRAADVVVDPSLAPEGRPADGSPVVLAGARFAPVRGDVRAARAAREPAREPGDVPRVVVVMGGGAAAGTVTAALTALRDTGLPLAVRAVAAGEVTLPDPAAGQRFTAGPPTPELPALLAGADLAVSAAGVTLTELCCIGVPAAVVQLVDNQAAGYRAALDQGLAAGLGTPADLPDAAATLRALLTDPERRAALAGAGSAAVDGRGPARVLDAATLRVRAATPADADTLLTWRNDPVTLAWSRGHQPVAPPVHQAWLAASLTSPDRLLLVVEQDGHPVGTVRFDREGDTWEVSITVAPDRRGRGLAAGMLTVAEGALRAHAGAVTVLATVHRDNAASLALFRAAGYRDTGHERGPYTRLTRS</sequence>
<dbReference type="Proteomes" id="UP000185696">
    <property type="component" value="Unassembled WGS sequence"/>
</dbReference>
<dbReference type="InterPro" id="IPR016181">
    <property type="entry name" value="Acyl_CoA_acyltransferase"/>
</dbReference>
<keyword evidence="5" id="KW-1185">Reference proteome</keyword>
<dbReference type="Pfam" id="PF13302">
    <property type="entry name" value="Acetyltransf_3"/>
    <property type="match status" value="1"/>
</dbReference>
<reference evidence="4 5" key="1">
    <citation type="submission" date="2016-12" db="EMBL/GenBank/DDBJ databases">
        <title>The draft genome sequence of Actinophytocola xinjiangensis.</title>
        <authorList>
            <person name="Wang W."/>
            <person name="Yuan L."/>
        </authorList>
    </citation>
    <scope>NUCLEOTIDE SEQUENCE [LARGE SCALE GENOMIC DNA]</scope>
    <source>
        <strain evidence="4 5">CGMCC 4.4663</strain>
    </source>
</reference>
<dbReference type="SUPFAM" id="SSF55729">
    <property type="entry name" value="Acyl-CoA N-acyltransferases (Nat)"/>
    <property type="match status" value="1"/>
</dbReference>
<dbReference type="GO" id="GO:0016747">
    <property type="term" value="F:acyltransferase activity, transferring groups other than amino-acyl groups"/>
    <property type="evidence" value="ECO:0007669"/>
    <property type="project" value="InterPro"/>
</dbReference>
<evidence type="ECO:0000313" key="4">
    <source>
        <dbReference type="EMBL" id="OLF07564.1"/>
    </source>
</evidence>
<dbReference type="CDD" id="cd04301">
    <property type="entry name" value="NAT_SF"/>
    <property type="match status" value="1"/>
</dbReference>
<accession>A0A7Z0WHU5</accession>
<evidence type="ECO:0000259" key="3">
    <source>
        <dbReference type="PROSITE" id="PS51186"/>
    </source>
</evidence>
<dbReference type="SUPFAM" id="SSF53756">
    <property type="entry name" value="UDP-Glycosyltransferase/glycogen phosphorylase"/>
    <property type="match status" value="1"/>
</dbReference>
<organism evidence="4 5">
    <name type="scientific">Actinophytocola xinjiangensis</name>
    <dbReference type="NCBI Taxonomy" id="485602"/>
    <lineage>
        <taxon>Bacteria</taxon>
        <taxon>Bacillati</taxon>
        <taxon>Actinomycetota</taxon>
        <taxon>Actinomycetes</taxon>
        <taxon>Pseudonocardiales</taxon>
        <taxon>Pseudonocardiaceae</taxon>
    </lineage>
</organism>
<dbReference type="InterPro" id="IPR000182">
    <property type="entry name" value="GNAT_dom"/>
</dbReference>
<dbReference type="PANTHER" id="PTHR43877">
    <property type="entry name" value="AMINOALKYLPHOSPHONATE N-ACETYLTRANSFERASE-RELATED-RELATED"/>
    <property type="match status" value="1"/>
</dbReference>
<dbReference type="PROSITE" id="PS51186">
    <property type="entry name" value="GNAT"/>
    <property type="match status" value="1"/>
</dbReference>
<keyword evidence="1" id="KW-0808">Transferase</keyword>
<gene>
    <name evidence="4" type="ORF">BLA60_26980</name>
</gene>
<dbReference type="AlphaFoldDB" id="A0A7Z0WHU5"/>
<dbReference type="RefSeq" id="WP_075135804.1">
    <property type="nucleotide sequence ID" value="NZ_MSIF01000015.1"/>
</dbReference>
<evidence type="ECO:0000256" key="2">
    <source>
        <dbReference type="ARBA" id="ARBA00023315"/>
    </source>
</evidence>
<evidence type="ECO:0000256" key="1">
    <source>
        <dbReference type="ARBA" id="ARBA00022679"/>
    </source>
</evidence>